<evidence type="ECO:0000313" key="2">
    <source>
        <dbReference type="Proteomes" id="UP000181942"/>
    </source>
</evidence>
<dbReference type="AlphaFoldDB" id="A0A1I2UAE3"/>
<proteinExistence type="predicted"/>
<dbReference type="RefSeq" id="WP_075032637.1">
    <property type="nucleotide sequence ID" value="NZ_FONR01000027.1"/>
</dbReference>
<gene>
    <name evidence="1" type="ORF">SAMN02787118_12768</name>
</gene>
<protein>
    <submittedName>
        <fullName evidence="1">Uncharacterized protein</fullName>
    </submittedName>
</protein>
<organism evidence="1 2">
    <name type="scientific">Streptomyces mirabilis</name>
    <dbReference type="NCBI Taxonomy" id="68239"/>
    <lineage>
        <taxon>Bacteria</taxon>
        <taxon>Bacillati</taxon>
        <taxon>Actinomycetota</taxon>
        <taxon>Actinomycetes</taxon>
        <taxon>Kitasatosporales</taxon>
        <taxon>Streptomycetaceae</taxon>
        <taxon>Streptomyces</taxon>
    </lineage>
</organism>
<sequence length="80" mass="8764">MATDGRITASAVRHHRLGEEALSGRLDRARGALACRSDLLEDGLTGLTADFERMRWFPLPPVRLEQTRPGTGHTNTLPGI</sequence>
<dbReference type="EMBL" id="FONR01000027">
    <property type="protein sequence ID" value="SFG74104.1"/>
    <property type="molecule type" value="Genomic_DNA"/>
</dbReference>
<accession>A0A1I2UAE3</accession>
<name>A0A1I2UAE3_9ACTN</name>
<dbReference type="Proteomes" id="UP000181942">
    <property type="component" value="Unassembled WGS sequence"/>
</dbReference>
<evidence type="ECO:0000313" key="1">
    <source>
        <dbReference type="EMBL" id="SFG74104.1"/>
    </source>
</evidence>
<reference evidence="1 2" key="1">
    <citation type="submission" date="2016-10" db="EMBL/GenBank/DDBJ databases">
        <authorList>
            <person name="de Groot N.N."/>
        </authorList>
    </citation>
    <scope>NUCLEOTIDE SEQUENCE [LARGE SCALE GENOMIC DNA]</scope>
    <source>
        <strain evidence="1 2">OK461</strain>
    </source>
</reference>